<dbReference type="RefSeq" id="WP_192576438.1">
    <property type="nucleotide sequence ID" value="NZ_CABVOU010000027.1"/>
</dbReference>
<accession>A0A5K1I4X8</accession>
<protein>
    <recommendedName>
        <fullName evidence="1">DUF6538 domain-containing protein</fullName>
    </recommendedName>
</protein>
<organism evidence="2 3">
    <name type="scientific">Halomonas lysinitropha</name>
    <dbReference type="NCBI Taxonomy" id="2607506"/>
    <lineage>
        <taxon>Bacteria</taxon>
        <taxon>Pseudomonadati</taxon>
        <taxon>Pseudomonadota</taxon>
        <taxon>Gammaproteobacteria</taxon>
        <taxon>Oceanospirillales</taxon>
        <taxon>Halomonadaceae</taxon>
        <taxon>Halomonas</taxon>
    </lineage>
</organism>
<gene>
    <name evidence="2" type="ORF">HALO32_01004</name>
</gene>
<dbReference type="Proteomes" id="UP000326725">
    <property type="component" value="Unassembled WGS sequence"/>
</dbReference>
<name>A0A5K1I4X8_9GAMM</name>
<proteinExistence type="predicted"/>
<keyword evidence="3" id="KW-1185">Reference proteome</keyword>
<evidence type="ECO:0000313" key="3">
    <source>
        <dbReference type="Proteomes" id="UP000326725"/>
    </source>
</evidence>
<dbReference type="InterPro" id="IPR046668">
    <property type="entry name" value="DUF6538"/>
</dbReference>
<feature type="domain" description="DUF6538" evidence="1">
    <location>
        <begin position="11"/>
        <end position="43"/>
    </location>
</feature>
<sequence>MPYGTYLTSSRHRTNWYARIVIPHDLRDAYDQRRELRKTLDTPAR</sequence>
<dbReference type="AlphaFoldDB" id="A0A5K1I4X8"/>
<evidence type="ECO:0000313" key="2">
    <source>
        <dbReference type="EMBL" id="VVZ94940.1"/>
    </source>
</evidence>
<evidence type="ECO:0000259" key="1">
    <source>
        <dbReference type="Pfam" id="PF20172"/>
    </source>
</evidence>
<dbReference type="Pfam" id="PF20172">
    <property type="entry name" value="DUF6538"/>
    <property type="match status" value="1"/>
</dbReference>
<dbReference type="EMBL" id="CABVOU010000027">
    <property type="protein sequence ID" value="VVZ94940.1"/>
    <property type="molecule type" value="Genomic_DNA"/>
</dbReference>
<reference evidence="2 3" key="1">
    <citation type="submission" date="2019-09" db="EMBL/GenBank/DDBJ databases">
        <authorList>
            <person name="Criscuolo A."/>
        </authorList>
    </citation>
    <scope>NUCLEOTIDE SEQUENCE [LARGE SCALE GENOMIC DNA]</scope>
    <source>
        <strain evidence="3">3(2)</strain>
    </source>
</reference>